<name>A0ABV7CMF5_9GAMM</name>
<dbReference type="RefSeq" id="WP_377125701.1">
    <property type="nucleotide sequence ID" value="NZ_JBHRSD010000027.1"/>
</dbReference>
<dbReference type="Proteomes" id="UP001595453">
    <property type="component" value="Unassembled WGS sequence"/>
</dbReference>
<comment type="caution">
    <text evidence="2">The sequence shown here is derived from an EMBL/GenBank/DDBJ whole genome shotgun (WGS) entry which is preliminary data.</text>
</comment>
<protein>
    <recommendedName>
        <fullName evidence="1">YbbD head domain-containing protein</fullName>
    </recommendedName>
</protein>
<proteinExistence type="predicted"/>
<keyword evidence="3" id="KW-1185">Reference proteome</keyword>
<reference evidence="3" key="1">
    <citation type="journal article" date="2019" name="Int. J. Syst. Evol. Microbiol.">
        <title>The Global Catalogue of Microorganisms (GCM) 10K type strain sequencing project: providing services to taxonomists for standard genome sequencing and annotation.</title>
        <authorList>
            <consortium name="The Broad Institute Genomics Platform"/>
            <consortium name="The Broad Institute Genome Sequencing Center for Infectious Disease"/>
            <person name="Wu L."/>
            <person name="Ma J."/>
        </authorList>
    </citation>
    <scope>NUCLEOTIDE SEQUENCE [LARGE SCALE GENOMIC DNA]</scope>
    <source>
        <strain evidence="3">KCTC 42730</strain>
    </source>
</reference>
<accession>A0ABV7CMF5</accession>
<dbReference type="InterPro" id="IPR058827">
    <property type="entry name" value="YbbD_head"/>
</dbReference>
<gene>
    <name evidence="2" type="ORF">ACFOEE_14545</name>
</gene>
<evidence type="ECO:0000313" key="3">
    <source>
        <dbReference type="Proteomes" id="UP001595453"/>
    </source>
</evidence>
<evidence type="ECO:0000313" key="2">
    <source>
        <dbReference type="EMBL" id="MFC3033740.1"/>
    </source>
</evidence>
<dbReference type="Pfam" id="PF26610">
    <property type="entry name" value="YbbD_head"/>
    <property type="match status" value="1"/>
</dbReference>
<feature type="domain" description="YbbD head" evidence="1">
    <location>
        <begin position="36"/>
        <end position="82"/>
    </location>
</feature>
<dbReference type="EMBL" id="JBHRSD010000027">
    <property type="protein sequence ID" value="MFC3033740.1"/>
    <property type="molecule type" value="Genomic_DNA"/>
</dbReference>
<sequence length="155" mass="18079">MLALPSQIKLRYSSELSRIAKMGLLIATTWLSACTEQIDEQYATLAKAQALQEKGWLPTWLPQDSQLLRVQYNLDSNRVFIRLQTQQGTNWLPKPCYASTHIDHLPTQLPSWWPSNGLRYASLQRHYQVYLCKEQGLWWVATPEHGQFVLMWYQG</sequence>
<evidence type="ECO:0000259" key="1">
    <source>
        <dbReference type="Pfam" id="PF26610"/>
    </source>
</evidence>
<organism evidence="2 3">
    <name type="scientific">Pseudoalteromonas fenneropenaei</name>
    <dbReference type="NCBI Taxonomy" id="1737459"/>
    <lineage>
        <taxon>Bacteria</taxon>
        <taxon>Pseudomonadati</taxon>
        <taxon>Pseudomonadota</taxon>
        <taxon>Gammaproteobacteria</taxon>
        <taxon>Alteromonadales</taxon>
        <taxon>Pseudoalteromonadaceae</taxon>
        <taxon>Pseudoalteromonas</taxon>
    </lineage>
</organism>